<dbReference type="EMBL" id="JAPTSV010000013">
    <property type="protein sequence ID" value="KAJ1521842.1"/>
    <property type="molecule type" value="Genomic_DNA"/>
</dbReference>
<reference evidence="1" key="1">
    <citation type="submission" date="2022-12" db="EMBL/GenBank/DDBJ databases">
        <title>Chromosome-level genome assembly of the bean flower thrips Megalurothrips usitatus.</title>
        <authorList>
            <person name="Ma L."/>
            <person name="Liu Q."/>
            <person name="Li H."/>
            <person name="Cai W."/>
        </authorList>
    </citation>
    <scope>NUCLEOTIDE SEQUENCE</scope>
    <source>
        <strain evidence="1">Cailab_2022a</strain>
    </source>
</reference>
<keyword evidence="2" id="KW-1185">Reference proteome</keyword>
<evidence type="ECO:0000313" key="2">
    <source>
        <dbReference type="Proteomes" id="UP001075354"/>
    </source>
</evidence>
<proteinExistence type="predicted"/>
<dbReference type="AlphaFoldDB" id="A0AAV7XBV2"/>
<comment type="caution">
    <text evidence="1">The sequence shown here is derived from an EMBL/GenBank/DDBJ whole genome shotgun (WGS) entry which is preliminary data.</text>
</comment>
<organism evidence="1 2">
    <name type="scientific">Megalurothrips usitatus</name>
    <name type="common">bean blossom thrips</name>
    <dbReference type="NCBI Taxonomy" id="439358"/>
    <lineage>
        <taxon>Eukaryota</taxon>
        <taxon>Metazoa</taxon>
        <taxon>Ecdysozoa</taxon>
        <taxon>Arthropoda</taxon>
        <taxon>Hexapoda</taxon>
        <taxon>Insecta</taxon>
        <taxon>Pterygota</taxon>
        <taxon>Neoptera</taxon>
        <taxon>Paraneoptera</taxon>
        <taxon>Thysanoptera</taxon>
        <taxon>Terebrantia</taxon>
        <taxon>Thripoidea</taxon>
        <taxon>Thripidae</taxon>
        <taxon>Megalurothrips</taxon>
    </lineage>
</organism>
<sequence length="138" mass="15922">MQDSTMPLPKMISRHFRIRTYEISEHQYLHPAELIDLMVEKTNVCETGVFMARLNVETLEENTVQAVKELARKDGDCKHFKPLLIKARARWPETGFYLVTSHDEGETPEEDGMLKVLQKDFIDSFVNHNFSTSPPTAL</sequence>
<evidence type="ECO:0000313" key="1">
    <source>
        <dbReference type="EMBL" id="KAJ1521842.1"/>
    </source>
</evidence>
<accession>A0AAV7XBV2</accession>
<gene>
    <name evidence="1" type="ORF">ONE63_003477</name>
</gene>
<name>A0AAV7XBV2_9NEOP</name>
<protein>
    <submittedName>
        <fullName evidence="1">Uncharacterized protein</fullName>
    </submittedName>
</protein>
<dbReference type="Proteomes" id="UP001075354">
    <property type="component" value="Chromosome 13"/>
</dbReference>